<keyword evidence="2" id="KW-1185">Reference proteome</keyword>
<comment type="caution">
    <text evidence="1">The sequence shown here is derived from an EMBL/GenBank/DDBJ whole genome shotgun (WGS) entry which is preliminary data.</text>
</comment>
<gene>
    <name evidence="1" type="ORF">RRG08_007025</name>
</gene>
<evidence type="ECO:0000313" key="1">
    <source>
        <dbReference type="EMBL" id="KAK3770113.1"/>
    </source>
</evidence>
<protein>
    <submittedName>
        <fullName evidence="1">Uncharacterized protein</fullName>
    </submittedName>
</protein>
<accession>A0AAE1DHY0</accession>
<organism evidence="1 2">
    <name type="scientific">Elysia crispata</name>
    <name type="common">lettuce slug</name>
    <dbReference type="NCBI Taxonomy" id="231223"/>
    <lineage>
        <taxon>Eukaryota</taxon>
        <taxon>Metazoa</taxon>
        <taxon>Spiralia</taxon>
        <taxon>Lophotrochozoa</taxon>
        <taxon>Mollusca</taxon>
        <taxon>Gastropoda</taxon>
        <taxon>Heterobranchia</taxon>
        <taxon>Euthyneura</taxon>
        <taxon>Panpulmonata</taxon>
        <taxon>Sacoglossa</taxon>
        <taxon>Placobranchoidea</taxon>
        <taxon>Plakobranchidae</taxon>
        <taxon>Elysia</taxon>
    </lineage>
</organism>
<dbReference type="EMBL" id="JAWDGP010003866">
    <property type="protein sequence ID" value="KAK3770113.1"/>
    <property type="molecule type" value="Genomic_DNA"/>
</dbReference>
<proteinExistence type="predicted"/>
<dbReference type="Proteomes" id="UP001283361">
    <property type="component" value="Unassembled WGS sequence"/>
</dbReference>
<dbReference type="AlphaFoldDB" id="A0AAE1DHY0"/>
<sequence>MKQEFHSCLNLRHQRGSVLLSRDTGSVSSLVITWTNPSDAVVGNGWGRLVYRNFLFWPGAGLQLLAVTLSR</sequence>
<evidence type="ECO:0000313" key="2">
    <source>
        <dbReference type="Proteomes" id="UP001283361"/>
    </source>
</evidence>
<name>A0AAE1DHY0_9GAST</name>
<reference evidence="1" key="1">
    <citation type="journal article" date="2023" name="G3 (Bethesda)">
        <title>A reference genome for the long-term kleptoplast-retaining sea slug Elysia crispata morphotype clarki.</title>
        <authorList>
            <person name="Eastman K.E."/>
            <person name="Pendleton A.L."/>
            <person name="Shaikh M.A."/>
            <person name="Suttiyut T."/>
            <person name="Ogas R."/>
            <person name="Tomko P."/>
            <person name="Gavelis G."/>
            <person name="Widhalm J.R."/>
            <person name="Wisecaver J.H."/>
        </authorList>
    </citation>
    <scope>NUCLEOTIDE SEQUENCE</scope>
    <source>
        <strain evidence="1">ECLA1</strain>
    </source>
</reference>